<sequence>MAGKRKQSLWGGAITTEIPEGLLDASDFRQVPDTQEVFVPGAEADDTSLTGVRVNDSIIFDLMERIDQEDSEAIKEHLAEISNLNGTKDWELFEITKCSNKLGVKAYICVALEPALKWGRKEHNNQHVNKAEYKPALALVLGVVRLEKVSTDLLVTYNAHFGDVDELEQLEQLHHVQDEQHMAQNVAYKRITFASGVVESIIKELQVEDWKLFG</sequence>
<dbReference type="Gene3D" id="3.40.1000.10">
    <property type="entry name" value="Mog1/PsbP, alpha/beta/alpha sandwich"/>
    <property type="match status" value="1"/>
</dbReference>
<dbReference type="Pfam" id="PF04603">
    <property type="entry name" value="Mog1"/>
    <property type="match status" value="1"/>
</dbReference>
<keyword evidence="7" id="KW-1185">Reference proteome</keyword>
<dbReference type="OMA" id="DVSHIRQ"/>
<evidence type="ECO:0000313" key="4">
    <source>
        <dbReference type="EMBL" id="CEP20589.1"/>
    </source>
</evidence>
<dbReference type="STRING" id="983966.A0A0H5CAG2"/>
<comment type="similarity">
    <text evidence="1">Belongs to the MOG1 family.</text>
</comment>
<dbReference type="EMBL" id="CDQK01000001">
    <property type="protein sequence ID" value="CEP20589.1"/>
    <property type="molecule type" value="Genomic_DNA"/>
</dbReference>
<dbReference type="Proteomes" id="UP000038830">
    <property type="component" value="Unassembled WGS sequence"/>
</dbReference>
<dbReference type="PANTHER" id="PTHR15837:SF0">
    <property type="entry name" value="RAN GUANINE NUCLEOTIDE RELEASE FACTOR"/>
    <property type="match status" value="1"/>
</dbReference>
<evidence type="ECO:0000313" key="6">
    <source>
        <dbReference type="Proteomes" id="UP000038830"/>
    </source>
</evidence>
<evidence type="ECO:0000256" key="2">
    <source>
        <dbReference type="ARBA" id="ARBA00022448"/>
    </source>
</evidence>
<gene>
    <name evidence="4" type="primary">MOG1</name>
    <name evidence="4" type="ORF">BN1211_0492</name>
    <name evidence="5" type="ORF">CYBJADRAFT_187630</name>
</gene>
<evidence type="ECO:0000256" key="1">
    <source>
        <dbReference type="ARBA" id="ARBA00010307"/>
    </source>
</evidence>
<dbReference type="GO" id="GO:0006606">
    <property type="term" value="P:protein import into nucleus"/>
    <property type="evidence" value="ECO:0007669"/>
    <property type="project" value="TreeGrafter"/>
</dbReference>
<keyword evidence="3" id="KW-0653">Protein transport</keyword>
<dbReference type="OrthoDB" id="10255285at2759"/>
<evidence type="ECO:0000313" key="5">
    <source>
        <dbReference type="EMBL" id="ODV75886.1"/>
    </source>
</evidence>
<accession>A0A1E4S8P3</accession>
<reference evidence="5 7" key="3">
    <citation type="journal article" date="2016" name="Proc. Natl. Acad. Sci. U.S.A.">
        <title>Comparative genomics of biotechnologically important yeasts.</title>
        <authorList>
            <person name="Riley R."/>
            <person name="Haridas S."/>
            <person name="Wolfe K.H."/>
            <person name="Lopes M.R."/>
            <person name="Hittinger C.T."/>
            <person name="Goeker M."/>
            <person name="Salamov A.A."/>
            <person name="Wisecaver J.H."/>
            <person name="Long T.M."/>
            <person name="Calvey C.H."/>
            <person name="Aerts A.L."/>
            <person name="Barry K.W."/>
            <person name="Choi C."/>
            <person name="Clum A."/>
            <person name="Coughlan A.Y."/>
            <person name="Deshpande S."/>
            <person name="Douglass A.P."/>
            <person name="Hanson S.J."/>
            <person name="Klenk H.-P."/>
            <person name="LaButti K.M."/>
            <person name="Lapidus A."/>
            <person name="Lindquist E.A."/>
            <person name="Lipzen A.M."/>
            <person name="Meier-Kolthoff J.P."/>
            <person name="Ohm R.A."/>
            <person name="Otillar R.P."/>
            <person name="Pangilinan J.L."/>
            <person name="Peng Y."/>
            <person name="Rokas A."/>
            <person name="Rosa C.A."/>
            <person name="Scheuner C."/>
            <person name="Sibirny A.A."/>
            <person name="Slot J.C."/>
            <person name="Stielow J.B."/>
            <person name="Sun H."/>
            <person name="Kurtzman C.P."/>
            <person name="Blackwell M."/>
            <person name="Grigoriev I.V."/>
            <person name="Jeffries T.W."/>
        </authorList>
    </citation>
    <scope>NUCLEOTIDE SEQUENCE [LARGE SCALE GENOMIC DNA]</scope>
    <source>
        <strain evidence="7">ATCC 18201 / CBS 1600 / BCRC 20928 / JCM 3617 / NBRC 0987 / NRRL Y-1542</strain>
        <strain evidence="5">NRRL Y-1542</strain>
    </source>
</reference>
<accession>A0A0H5CAG2</accession>
<name>A0A0H5CAG2_CYBJN</name>
<reference evidence="6" key="2">
    <citation type="journal article" date="2015" name="J. Biotechnol.">
        <title>The structure of the Cyberlindnera jadinii genome and its relation to Candida utilis analyzed by the occurrence of single nucleotide polymorphisms.</title>
        <authorList>
            <person name="Rupp O."/>
            <person name="Brinkrolf K."/>
            <person name="Buerth C."/>
            <person name="Kunigo M."/>
            <person name="Schneider J."/>
            <person name="Jaenicke S."/>
            <person name="Goesmann A."/>
            <person name="Puehler A."/>
            <person name="Jaeger K.-E."/>
            <person name="Ernst J.F."/>
        </authorList>
    </citation>
    <scope>NUCLEOTIDE SEQUENCE [LARGE SCALE GENOMIC DNA]</scope>
    <source>
        <strain evidence="6">ATCC 18201 / CBS 1600 / BCRC 20928 / JCM 3617 / NBRC 0987 / NRRL Y-1542</strain>
    </source>
</reference>
<dbReference type="EMBL" id="KV453925">
    <property type="protein sequence ID" value="ODV75886.1"/>
    <property type="molecule type" value="Genomic_DNA"/>
</dbReference>
<dbReference type="GO" id="GO:0005085">
    <property type="term" value="F:guanyl-nucleotide exchange factor activity"/>
    <property type="evidence" value="ECO:0007669"/>
    <property type="project" value="TreeGrafter"/>
</dbReference>
<dbReference type="RefSeq" id="XP_020072925.1">
    <property type="nucleotide sequence ID" value="XM_020217272.1"/>
</dbReference>
<keyword evidence="2" id="KW-0813">Transport</keyword>
<dbReference type="GeneID" id="30991668"/>
<dbReference type="InterPro" id="IPR007681">
    <property type="entry name" value="Mog1"/>
</dbReference>
<dbReference type="AlphaFoldDB" id="A0A0H5CAG2"/>
<protein>
    <submittedName>
        <fullName evidence="4">MOG1 protein</fullName>
    </submittedName>
    <submittedName>
        <fullName evidence="5">Mog1p/PsbP-like protein</fullName>
    </submittedName>
</protein>
<organism evidence="4 6">
    <name type="scientific">Cyberlindnera jadinii (strain ATCC 18201 / CBS 1600 / BCRC 20928 / JCM 3617 / NBRC 0987 / NRRL Y-1542)</name>
    <name type="common">Torula yeast</name>
    <name type="synonym">Candida utilis</name>
    <dbReference type="NCBI Taxonomy" id="983966"/>
    <lineage>
        <taxon>Eukaryota</taxon>
        <taxon>Fungi</taxon>
        <taxon>Dikarya</taxon>
        <taxon>Ascomycota</taxon>
        <taxon>Saccharomycotina</taxon>
        <taxon>Saccharomycetes</taxon>
        <taxon>Phaffomycetales</taxon>
        <taxon>Phaffomycetaceae</taxon>
        <taxon>Cyberlindnera</taxon>
    </lineage>
</organism>
<proteinExistence type="inferred from homology"/>
<dbReference type="PANTHER" id="PTHR15837">
    <property type="entry name" value="RAN GUANINE NUCLEOTIDE RELEASE FACTOR"/>
    <property type="match status" value="1"/>
</dbReference>
<dbReference type="GO" id="GO:0031267">
    <property type="term" value="F:small GTPase binding"/>
    <property type="evidence" value="ECO:0007669"/>
    <property type="project" value="TreeGrafter"/>
</dbReference>
<dbReference type="SUPFAM" id="SSF55724">
    <property type="entry name" value="Mog1p/PsbP-like"/>
    <property type="match status" value="1"/>
</dbReference>
<dbReference type="GO" id="GO:0005634">
    <property type="term" value="C:nucleus"/>
    <property type="evidence" value="ECO:0007669"/>
    <property type="project" value="TreeGrafter"/>
</dbReference>
<dbReference type="Proteomes" id="UP000094389">
    <property type="component" value="Unassembled WGS sequence"/>
</dbReference>
<evidence type="ECO:0000313" key="7">
    <source>
        <dbReference type="Proteomes" id="UP000094389"/>
    </source>
</evidence>
<dbReference type="InterPro" id="IPR016123">
    <property type="entry name" value="Mog1/PsbP_a/b/a-sand"/>
</dbReference>
<reference evidence="4" key="1">
    <citation type="submission" date="2014-12" db="EMBL/GenBank/DDBJ databases">
        <authorList>
            <person name="Jaenicke S."/>
        </authorList>
    </citation>
    <scope>NUCLEOTIDE SEQUENCE [LARGE SCALE GENOMIC DNA]</scope>
    <source>
        <strain evidence="4">CBS1600</strain>
    </source>
</reference>
<evidence type="ECO:0000256" key="3">
    <source>
        <dbReference type="ARBA" id="ARBA00022927"/>
    </source>
</evidence>